<evidence type="ECO:0000256" key="2">
    <source>
        <dbReference type="ARBA" id="ARBA00022692"/>
    </source>
</evidence>
<sequence>MASKVPTSSMATSRADSCGKKPGYRQLMRTPGAWAFVLPGFAARQPFAMLTIGMVLLVRHVTGSYGTAGAAAAVTGAAMALCAPSAGRLADRRGQRAVLLPGVVLHAASVACVVALCLAHAPSWALLIAAVPTGATAPQIGPMVRARWAAALGSESPLITTAAAFESVTDELTFVVGPVLATALCTGVHPAAGLVAEAALTVIGGLVFAAQGRRAPAGQELSPGAVKTGSSALAVPGVRPLVVAFLGVGAVFGGMQVSVAAYTQEAGHPGLNGVVYGTFAAGNMLSGVVYGLVAWRHGPRARLLAAYAGLTLACVPLWAVDGLVPMALTVLAAGVFVAPTIVTGYALVNTLVPGRSRTEAYTWMTGAVAFGQAVAVTVAGLLTDAAGSSAGFLVPLAGTAVALAVLVGLRGRLVPRAGGVVAAGVIGHRQPVPVD</sequence>
<proteinExistence type="predicted"/>
<feature type="transmembrane region" description="Helical" evidence="5">
    <location>
        <begin position="360"/>
        <end position="383"/>
    </location>
</feature>
<dbReference type="PANTHER" id="PTHR23542:SF1">
    <property type="entry name" value="MAJOR FACILITATOR SUPERFAMILY (MFS) PROFILE DOMAIN-CONTAINING PROTEIN"/>
    <property type="match status" value="1"/>
</dbReference>
<feature type="transmembrane region" description="Helical" evidence="5">
    <location>
        <begin position="191"/>
        <end position="210"/>
    </location>
</feature>
<feature type="transmembrane region" description="Helical" evidence="5">
    <location>
        <begin position="64"/>
        <end position="86"/>
    </location>
</feature>
<dbReference type="EMBL" id="FNIE01000006">
    <property type="protein sequence ID" value="SDN89290.1"/>
    <property type="molecule type" value="Genomic_DNA"/>
</dbReference>
<gene>
    <name evidence="7" type="ORF">SAMN05216259_106142</name>
</gene>
<feature type="transmembrane region" description="Helical" evidence="5">
    <location>
        <begin position="302"/>
        <end position="320"/>
    </location>
</feature>
<protein>
    <submittedName>
        <fullName evidence="7">Predicted arabinose efflux permease, MFS family</fullName>
    </submittedName>
</protein>
<dbReference type="STRING" id="310781.SAMN05216259_106142"/>
<evidence type="ECO:0000256" key="4">
    <source>
        <dbReference type="ARBA" id="ARBA00023136"/>
    </source>
</evidence>
<evidence type="ECO:0000256" key="1">
    <source>
        <dbReference type="ARBA" id="ARBA00004651"/>
    </source>
</evidence>
<feature type="transmembrane region" description="Helical" evidence="5">
    <location>
        <begin position="389"/>
        <end position="409"/>
    </location>
</feature>
<feature type="transmembrane region" description="Helical" evidence="5">
    <location>
        <begin position="274"/>
        <end position="295"/>
    </location>
</feature>
<keyword evidence="4 5" id="KW-0472">Membrane</keyword>
<evidence type="ECO:0000259" key="6">
    <source>
        <dbReference type="PROSITE" id="PS50850"/>
    </source>
</evidence>
<dbReference type="Pfam" id="PF07690">
    <property type="entry name" value="MFS_1"/>
    <property type="match status" value="1"/>
</dbReference>
<feature type="transmembrane region" description="Helical" evidence="5">
    <location>
        <begin position="326"/>
        <end position="348"/>
    </location>
</feature>
<dbReference type="InterPro" id="IPR020846">
    <property type="entry name" value="MFS_dom"/>
</dbReference>
<dbReference type="InterPro" id="IPR036259">
    <property type="entry name" value="MFS_trans_sf"/>
</dbReference>
<dbReference type="InterPro" id="IPR011701">
    <property type="entry name" value="MFS"/>
</dbReference>
<keyword evidence="8" id="KW-1185">Reference proteome</keyword>
<keyword evidence="2 5" id="KW-0812">Transmembrane</keyword>
<organism evidence="7 8">
    <name type="scientific">Actinacidiphila guanduensis</name>
    <dbReference type="NCBI Taxonomy" id="310781"/>
    <lineage>
        <taxon>Bacteria</taxon>
        <taxon>Bacillati</taxon>
        <taxon>Actinomycetota</taxon>
        <taxon>Actinomycetes</taxon>
        <taxon>Kitasatosporales</taxon>
        <taxon>Streptomycetaceae</taxon>
        <taxon>Actinacidiphila</taxon>
    </lineage>
</organism>
<feature type="transmembrane region" description="Helical" evidence="5">
    <location>
        <begin position="98"/>
        <end position="121"/>
    </location>
</feature>
<keyword evidence="3 5" id="KW-1133">Transmembrane helix</keyword>
<name>A0A1H0F3R0_9ACTN</name>
<dbReference type="PANTHER" id="PTHR23542">
    <property type="match status" value="1"/>
</dbReference>
<feature type="transmembrane region" description="Helical" evidence="5">
    <location>
        <begin position="33"/>
        <end position="58"/>
    </location>
</feature>
<feature type="domain" description="Major facilitator superfamily (MFS) profile" evidence="6">
    <location>
        <begin position="233"/>
        <end position="435"/>
    </location>
</feature>
<evidence type="ECO:0000256" key="3">
    <source>
        <dbReference type="ARBA" id="ARBA00022989"/>
    </source>
</evidence>
<dbReference type="Proteomes" id="UP000199341">
    <property type="component" value="Unassembled WGS sequence"/>
</dbReference>
<dbReference type="AlphaFoldDB" id="A0A1H0F3R0"/>
<dbReference type="GO" id="GO:0022857">
    <property type="term" value="F:transmembrane transporter activity"/>
    <property type="evidence" value="ECO:0007669"/>
    <property type="project" value="InterPro"/>
</dbReference>
<evidence type="ECO:0000313" key="8">
    <source>
        <dbReference type="Proteomes" id="UP000199341"/>
    </source>
</evidence>
<dbReference type="SUPFAM" id="SSF103473">
    <property type="entry name" value="MFS general substrate transporter"/>
    <property type="match status" value="1"/>
</dbReference>
<accession>A0A1H0F3R0</accession>
<comment type="subcellular location">
    <subcellularLocation>
        <location evidence="1">Cell membrane</location>
        <topology evidence="1">Multi-pass membrane protein</topology>
    </subcellularLocation>
</comment>
<reference evidence="7 8" key="1">
    <citation type="submission" date="2016-10" db="EMBL/GenBank/DDBJ databases">
        <authorList>
            <person name="de Groot N.N."/>
        </authorList>
    </citation>
    <scope>NUCLEOTIDE SEQUENCE [LARGE SCALE GENOMIC DNA]</scope>
    <source>
        <strain evidence="7 8">CGMCC 4.2022</strain>
    </source>
</reference>
<dbReference type="Gene3D" id="1.20.1250.20">
    <property type="entry name" value="MFS general substrate transporter like domains"/>
    <property type="match status" value="2"/>
</dbReference>
<feature type="transmembrane region" description="Helical" evidence="5">
    <location>
        <begin position="241"/>
        <end position="262"/>
    </location>
</feature>
<dbReference type="GO" id="GO:0005886">
    <property type="term" value="C:plasma membrane"/>
    <property type="evidence" value="ECO:0007669"/>
    <property type="project" value="UniProtKB-SubCell"/>
</dbReference>
<evidence type="ECO:0000256" key="5">
    <source>
        <dbReference type="SAM" id="Phobius"/>
    </source>
</evidence>
<dbReference type="PROSITE" id="PS50850">
    <property type="entry name" value="MFS"/>
    <property type="match status" value="1"/>
</dbReference>
<evidence type="ECO:0000313" key="7">
    <source>
        <dbReference type="EMBL" id="SDN89290.1"/>
    </source>
</evidence>